<proteinExistence type="predicted"/>
<dbReference type="InterPro" id="IPR022104">
    <property type="entry name" value="DUF3644"/>
</dbReference>
<name>A0A3N2ANV1_9MICO</name>
<keyword evidence="3" id="KW-1185">Reference proteome</keyword>
<evidence type="ECO:0000313" key="2">
    <source>
        <dbReference type="EMBL" id="ROR64744.1"/>
    </source>
</evidence>
<protein>
    <recommendedName>
        <fullName evidence="1">DUF3644 domain-containing protein</fullName>
    </recommendedName>
</protein>
<dbReference type="EMBL" id="RKHJ01000001">
    <property type="protein sequence ID" value="ROR64744.1"/>
    <property type="molecule type" value="Genomic_DNA"/>
</dbReference>
<evidence type="ECO:0000313" key="3">
    <source>
        <dbReference type="Proteomes" id="UP000275456"/>
    </source>
</evidence>
<organism evidence="2 3">
    <name type="scientific">Agrococcus jenensis</name>
    <dbReference type="NCBI Taxonomy" id="46353"/>
    <lineage>
        <taxon>Bacteria</taxon>
        <taxon>Bacillati</taxon>
        <taxon>Actinomycetota</taxon>
        <taxon>Actinomycetes</taxon>
        <taxon>Micrococcales</taxon>
        <taxon>Microbacteriaceae</taxon>
        <taxon>Agrococcus</taxon>
    </lineage>
</organism>
<dbReference type="Pfam" id="PF12358">
    <property type="entry name" value="DUF3644"/>
    <property type="match status" value="1"/>
</dbReference>
<dbReference type="AlphaFoldDB" id="A0A3N2ANV1"/>
<comment type="caution">
    <text evidence="2">The sequence shown here is derived from an EMBL/GenBank/DDBJ whole genome shotgun (WGS) entry which is preliminary data.</text>
</comment>
<feature type="domain" description="DUF3644" evidence="1">
    <location>
        <begin position="33"/>
        <end position="211"/>
    </location>
</feature>
<accession>A0A3N2ANV1</accession>
<reference evidence="2 3" key="1">
    <citation type="submission" date="2018-11" db="EMBL/GenBank/DDBJ databases">
        <title>Sequencing the genomes of 1000 actinobacteria strains.</title>
        <authorList>
            <person name="Klenk H.-P."/>
        </authorList>
    </citation>
    <scope>NUCLEOTIDE SEQUENCE [LARGE SCALE GENOMIC DNA]</scope>
    <source>
        <strain evidence="2 3">DSM 9580</strain>
    </source>
</reference>
<gene>
    <name evidence="2" type="ORF">EDD26_0091</name>
</gene>
<sequence>MDQCSLERASDASGCGIATYSRCMAPRPRWWHTLQASKAEVLLAVDLYNRSGNERQLEAFIVHMNLGWMKLLQARTDADGGEMIERDARGWRRKHPEGGFLYKSLRVLLAEQLDATDPRLNNIVFFQGLRNQIEHRHEARIAALVAGRTQALLINYEETLVEWFGPTEALGSELRFPLFVSTITEDAASAVKALRSQVPKGVLDWVQDFDTALEPDIRADQRFDFRIYLVPHTGPKTSADAAMTFIRASDLTTDQRALLDQVQTIIREKQVPVEDLNGLKAGEVVEQVSRRLDATFNMHMHTQAWKFFGVRPATSALNRASTKPEFCRYNSTFEQYTYTPAWVEYLVRHLSDAEQYAAVRGWRPEATPPS</sequence>
<dbReference type="Proteomes" id="UP000275456">
    <property type="component" value="Unassembled WGS sequence"/>
</dbReference>
<evidence type="ECO:0000259" key="1">
    <source>
        <dbReference type="Pfam" id="PF12358"/>
    </source>
</evidence>